<protein>
    <recommendedName>
        <fullName evidence="2">THO complex subunitTHOC2 C-terminal domain-containing protein</fullName>
    </recommendedName>
</protein>
<feature type="domain" description="THO complex subunitTHOC2 C-terminal" evidence="2">
    <location>
        <begin position="1"/>
        <end position="54"/>
    </location>
</feature>
<dbReference type="InterPro" id="IPR021418">
    <property type="entry name" value="THO_THOC2_C"/>
</dbReference>
<evidence type="ECO:0000313" key="3">
    <source>
        <dbReference type="EMBL" id="CAF5141978.1"/>
    </source>
</evidence>
<dbReference type="AlphaFoldDB" id="A0A822G5U6"/>
<keyword evidence="1" id="KW-0175">Coiled coil</keyword>
<name>A0A822G5U6_9BILA</name>
<feature type="coiled-coil region" evidence="1">
    <location>
        <begin position="8"/>
        <end position="53"/>
    </location>
</feature>
<evidence type="ECO:0000259" key="2">
    <source>
        <dbReference type="Pfam" id="PF11262"/>
    </source>
</evidence>
<feature type="non-terminal residue" evidence="3">
    <location>
        <position position="55"/>
    </location>
</feature>
<proteinExistence type="predicted"/>
<sequence length="55" mass="6654">MSDLQVPEIAYKRRVEELEVEMAQIDDRKELTAAKKRKEKEKIHIIIDKLREELF</sequence>
<organism evidence="3 4">
    <name type="scientific">Rotaria socialis</name>
    <dbReference type="NCBI Taxonomy" id="392032"/>
    <lineage>
        <taxon>Eukaryota</taxon>
        <taxon>Metazoa</taxon>
        <taxon>Spiralia</taxon>
        <taxon>Gnathifera</taxon>
        <taxon>Rotifera</taxon>
        <taxon>Eurotatoria</taxon>
        <taxon>Bdelloidea</taxon>
        <taxon>Philodinida</taxon>
        <taxon>Philodinidae</taxon>
        <taxon>Rotaria</taxon>
    </lineage>
</organism>
<gene>
    <name evidence="3" type="ORF">QYT958_LOCUS47772</name>
</gene>
<reference evidence="3" key="1">
    <citation type="submission" date="2021-02" db="EMBL/GenBank/DDBJ databases">
        <authorList>
            <person name="Nowell W R."/>
        </authorList>
    </citation>
    <scope>NUCLEOTIDE SEQUENCE</scope>
</reference>
<dbReference type="Proteomes" id="UP000663848">
    <property type="component" value="Unassembled WGS sequence"/>
</dbReference>
<comment type="caution">
    <text evidence="3">The sequence shown here is derived from an EMBL/GenBank/DDBJ whole genome shotgun (WGS) entry which is preliminary data.</text>
</comment>
<dbReference type="Pfam" id="PF11262">
    <property type="entry name" value="Tho2"/>
    <property type="match status" value="1"/>
</dbReference>
<evidence type="ECO:0000313" key="4">
    <source>
        <dbReference type="Proteomes" id="UP000663848"/>
    </source>
</evidence>
<evidence type="ECO:0000256" key="1">
    <source>
        <dbReference type="SAM" id="Coils"/>
    </source>
</evidence>
<accession>A0A822G5U6</accession>
<dbReference type="EMBL" id="CAJOBR010091824">
    <property type="protein sequence ID" value="CAF5141978.1"/>
    <property type="molecule type" value="Genomic_DNA"/>
</dbReference>